<dbReference type="EMBL" id="JARXVC010000016">
    <property type="protein sequence ID" value="MDH6283819.1"/>
    <property type="molecule type" value="Genomic_DNA"/>
</dbReference>
<keyword evidence="1" id="KW-0812">Transmembrane</keyword>
<keyword evidence="1" id="KW-1133">Transmembrane helix</keyword>
<organism evidence="2 3">
    <name type="scientific">Prescottella agglutinans</name>
    <dbReference type="NCBI Taxonomy" id="1644129"/>
    <lineage>
        <taxon>Bacteria</taxon>
        <taxon>Bacillati</taxon>
        <taxon>Actinomycetota</taxon>
        <taxon>Actinomycetes</taxon>
        <taxon>Mycobacteriales</taxon>
        <taxon>Nocardiaceae</taxon>
        <taxon>Prescottella</taxon>
    </lineage>
</organism>
<feature type="transmembrane region" description="Helical" evidence="1">
    <location>
        <begin position="20"/>
        <end position="42"/>
    </location>
</feature>
<evidence type="ECO:0000313" key="2">
    <source>
        <dbReference type="EMBL" id="MDH6283819.1"/>
    </source>
</evidence>
<proteinExistence type="predicted"/>
<evidence type="ECO:0000313" key="3">
    <source>
        <dbReference type="Proteomes" id="UP001160334"/>
    </source>
</evidence>
<sequence length="176" mass="19108">MIRSLRLWCRGRVDGAGEGVSTFGYTAGTLAIPLAFLVASLVEAVAVHLLVPWAWLRATLLVITVISIVAGANWFAGRVVHPHLVTSDALTLRSGRDTVLSVDRNRIVRAVPTRRFEHTTPGIHGDRLYLPGPDGTVIDIDFDAPIGVEHETRMVTGVSLHVDAPRDLCARLSMQS</sequence>
<keyword evidence="1" id="KW-0472">Membrane</keyword>
<feature type="transmembrane region" description="Helical" evidence="1">
    <location>
        <begin position="54"/>
        <end position="76"/>
    </location>
</feature>
<gene>
    <name evidence="2" type="ORF">M2280_005070</name>
</gene>
<accession>A0ABT6MHL9</accession>
<protein>
    <recommendedName>
        <fullName evidence="4">DUF304 domain-containing protein</fullName>
    </recommendedName>
</protein>
<reference evidence="2 3" key="1">
    <citation type="submission" date="2023-04" db="EMBL/GenBank/DDBJ databases">
        <title>Forest soil microbial communities from Buena Vista Peninsula, Colon Province, Panama.</title>
        <authorList>
            <person name="Bouskill N."/>
        </authorList>
    </citation>
    <scope>NUCLEOTIDE SEQUENCE [LARGE SCALE GENOMIC DNA]</scope>
    <source>
        <strain evidence="2 3">CFH S0262</strain>
    </source>
</reference>
<evidence type="ECO:0008006" key="4">
    <source>
        <dbReference type="Google" id="ProtNLM"/>
    </source>
</evidence>
<name>A0ABT6MHL9_9NOCA</name>
<comment type="caution">
    <text evidence="2">The sequence shown here is derived from an EMBL/GenBank/DDBJ whole genome shotgun (WGS) entry which is preliminary data.</text>
</comment>
<dbReference type="Proteomes" id="UP001160334">
    <property type="component" value="Unassembled WGS sequence"/>
</dbReference>
<evidence type="ECO:0000256" key="1">
    <source>
        <dbReference type="SAM" id="Phobius"/>
    </source>
</evidence>
<dbReference type="RefSeq" id="WP_280763074.1">
    <property type="nucleotide sequence ID" value="NZ_JARXVC010000016.1"/>
</dbReference>
<keyword evidence="3" id="KW-1185">Reference proteome</keyword>